<accession>A0A6G1I0U2</accession>
<keyword evidence="2" id="KW-1185">Reference proteome</keyword>
<reference evidence="1" key="1">
    <citation type="journal article" date="2020" name="Stud. Mycol.">
        <title>101 Dothideomycetes genomes: a test case for predicting lifestyles and emergence of pathogens.</title>
        <authorList>
            <person name="Haridas S."/>
            <person name="Albert R."/>
            <person name="Binder M."/>
            <person name="Bloem J."/>
            <person name="Labutti K."/>
            <person name="Salamov A."/>
            <person name="Andreopoulos B."/>
            <person name="Baker S."/>
            <person name="Barry K."/>
            <person name="Bills G."/>
            <person name="Bluhm B."/>
            <person name="Cannon C."/>
            <person name="Castanera R."/>
            <person name="Culley D."/>
            <person name="Daum C."/>
            <person name="Ezra D."/>
            <person name="Gonzalez J."/>
            <person name="Henrissat B."/>
            <person name="Kuo A."/>
            <person name="Liang C."/>
            <person name="Lipzen A."/>
            <person name="Lutzoni F."/>
            <person name="Magnuson J."/>
            <person name="Mondo S."/>
            <person name="Nolan M."/>
            <person name="Ohm R."/>
            <person name="Pangilinan J."/>
            <person name="Park H.-J."/>
            <person name="Ramirez L."/>
            <person name="Alfaro M."/>
            <person name="Sun H."/>
            <person name="Tritt A."/>
            <person name="Yoshinaga Y."/>
            <person name="Zwiers L.-H."/>
            <person name="Turgeon B."/>
            <person name="Goodwin S."/>
            <person name="Spatafora J."/>
            <person name="Crous P."/>
            <person name="Grigoriev I."/>
        </authorList>
    </citation>
    <scope>NUCLEOTIDE SEQUENCE</scope>
    <source>
        <strain evidence="1">CBS 262.69</strain>
    </source>
</reference>
<proteinExistence type="predicted"/>
<sequence>MRNARNGPWMAVRRIPWPCHYSSAPQSFHPRARAVRHLFGFQILDHNCELRLPLGTGTSFAAFCVWASRSADKASHAQRSGSSTPPLVSWKVADQDIVRLLVPEYMARRAWNGREYVRVTCDLRAVKGGGAYWPGGLRNRRMLCGFAVVV</sequence>
<name>A0A6G1I0U2_9PEZI</name>
<dbReference type="Proteomes" id="UP000799640">
    <property type="component" value="Unassembled WGS sequence"/>
</dbReference>
<evidence type="ECO:0000313" key="2">
    <source>
        <dbReference type="Proteomes" id="UP000799640"/>
    </source>
</evidence>
<dbReference type="EMBL" id="ML996692">
    <property type="protein sequence ID" value="KAF2401791.1"/>
    <property type="molecule type" value="Genomic_DNA"/>
</dbReference>
<organism evidence="1 2">
    <name type="scientific">Trichodelitschia bisporula</name>
    <dbReference type="NCBI Taxonomy" id="703511"/>
    <lineage>
        <taxon>Eukaryota</taxon>
        <taxon>Fungi</taxon>
        <taxon>Dikarya</taxon>
        <taxon>Ascomycota</taxon>
        <taxon>Pezizomycotina</taxon>
        <taxon>Dothideomycetes</taxon>
        <taxon>Dothideomycetes incertae sedis</taxon>
        <taxon>Phaeotrichales</taxon>
        <taxon>Phaeotrichaceae</taxon>
        <taxon>Trichodelitschia</taxon>
    </lineage>
</organism>
<gene>
    <name evidence="1" type="ORF">EJ06DRAFT_361002</name>
</gene>
<protein>
    <submittedName>
        <fullName evidence="1">Uncharacterized protein</fullName>
    </submittedName>
</protein>
<dbReference type="AlphaFoldDB" id="A0A6G1I0U2"/>
<evidence type="ECO:0000313" key="1">
    <source>
        <dbReference type="EMBL" id="KAF2401791.1"/>
    </source>
</evidence>